<evidence type="ECO:0000313" key="5">
    <source>
        <dbReference type="EMBL" id="GHO57671.1"/>
    </source>
</evidence>
<reference evidence="3 6" key="1">
    <citation type="journal article" date="2021" name="Int. J. Syst. Evol. Microbiol.">
        <title>Reticulibacter mediterranei gen. nov., sp. nov., within the new family Reticulibacteraceae fam. nov., and Ktedonospora formicarum gen. nov., sp. nov., Ktedonobacter robiniae sp. nov., Dictyobacter formicarum sp. nov. and Dictyobacter arantiisoli sp. nov., belonging to the class Ktedonobacteria.</title>
        <authorList>
            <person name="Yabe S."/>
            <person name="Zheng Y."/>
            <person name="Wang C.M."/>
            <person name="Sakai Y."/>
            <person name="Abe K."/>
            <person name="Yokota A."/>
            <person name="Donadio S."/>
            <person name="Cavaletti L."/>
            <person name="Monciardini P."/>
        </authorList>
    </citation>
    <scope>NUCLEOTIDE SEQUENCE [LARGE SCALE GENOMIC DNA]</scope>
    <source>
        <strain evidence="3 6">SOSP1-30</strain>
    </source>
</reference>
<evidence type="ECO:0000259" key="2">
    <source>
        <dbReference type="Pfam" id="PF02371"/>
    </source>
</evidence>
<dbReference type="PANTHER" id="PTHR33055">
    <property type="entry name" value="TRANSPOSASE FOR INSERTION SEQUENCE ELEMENT IS1111A"/>
    <property type="match status" value="1"/>
</dbReference>
<sequence length="412" mass="46499">MEVLYERCCGLDVHKNTVVACIMLTPPNGRVQKTVRTFGTTTAEIVALRDWIDAQHVSHIAMESTGIFWRPLYNLLEDEHTIILVNAHHIKSVPGRKTDVKDSEWIADLLRHGLLKASFIPPKPFRDVRDLMRYRKSLVYMRTEEINRLQKVLETANIKLASVATNVLGKSGRQMIEALIEGEDDPHVLTELAVGKLRIKLPQLQEALEGRVEAHHRLLLKEIVAHIDFLEQQMEHLLEEIEARMYPFKEALDLLMSIPGLQLLSALTILSEVGIDLSAFPSDKHFASWIGVCPGNKESAGKRLSGHATKGNVFLRAALAEVCWCLSRMKGNYLSTQHHRFARRMIKPKAAVATSHSLAVIVYHVLKKKKPYQDLGPTYLDALDGERAKKQAIRRLDVLGYEVVLTPKEVSA</sequence>
<keyword evidence="6" id="KW-1185">Reference proteome</keyword>
<dbReference type="EMBL" id="BNJG01000001">
    <property type="protein sequence ID" value="GHO53284.1"/>
    <property type="molecule type" value="Genomic_DNA"/>
</dbReference>
<dbReference type="InterPro" id="IPR002525">
    <property type="entry name" value="Transp_IS110-like_N"/>
</dbReference>
<dbReference type="Pfam" id="PF01548">
    <property type="entry name" value="DEDD_Tnp_IS110"/>
    <property type="match status" value="1"/>
</dbReference>
<gene>
    <name evidence="3" type="ORF">KSB_17590</name>
    <name evidence="4" type="ORF">KSB_46690</name>
    <name evidence="5" type="ORF">KSB_61460</name>
</gene>
<feature type="domain" description="Transposase IS116/IS110/IS902 C-terminal" evidence="2">
    <location>
        <begin position="253"/>
        <end position="336"/>
    </location>
</feature>
<dbReference type="PANTHER" id="PTHR33055:SF15">
    <property type="entry name" value="TRANSPOSASE-RELATED"/>
    <property type="match status" value="1"/>
</dbReference>
<proteinExistence type="predicted"/>
<name>A0ABQ3UKM8_9CHLR</name>
<dbReference type="EMBL" id="BNJG01000002">
    <property type="protein sequence ID" value="GHO57671.1"/>
    <property type="molecule type" value="Genomic_DNA"/>
</dbReference>
<evidence type="ECO:0000313" key="3">
    <source>
        <dbReference type="EMBL" id="GHO53284.1"/>
    </source>
</evidence>
<dbReference type="Pfam" id="PF02371">
    <property type="entry name" value="Transposase_20"/>
    <property type="match status" value="1"/>
</dbReference>
<feature type="domain" description="Transposase IS110-like N-terminal" evidence="1">
    <location>
        <begin position="9"/>
        <end position="156"/>
    </location>
</feature>
<dbReference type="EMBL" id="BNJG01000002">
    <property type="protein sequence ID" value="GHO56194.1"/>
    <property type="molecule type" value="Genomic_DNA"/>
</dbReference>
<dbReference type="Proteomes" id="UP000654345">
    <property type="component" value="Unassembled WGS sequence"/>
</dbReference>
<accession>A0ABQ3UKM8</accession>
<evidence type="ECO:0000259" key="1">
    <source>
        <dbReference type="Pfam" id="PF01548"/>
    </source>
</evidence>
<dbReference type="InterPro" id="IPR003346">
    <property type="entry name" value="Transposase_20"/>
</dbReference>
<comment type="caution">
    <text evidence="3">The sequence shown here is derived from an EMBL/GenBank/DDBJ whole genome shotgun (WGS) entry which is preliminary data.</text>
</comment>
<protein>
    <submittedName>
        <fullName evidence="3">IS110 family transposase</fullName>
    </submittedName>
</protein>
<dbReference type="InterPro" id="IPR047650">
    <property type="entry name" value="Transpos_IS110"/>
</dbReference>
<evidence type="ECO:0000313" key="6">
    <source>
        <dbReference type="Proteomes" id="UP000654345"/>
    </source>
</evidence>
<dbReference type="NCBIfam" id="NF033542">
    <property type="entry name" value="transpos_IS110"/>
    <property type="match status" value="1"/>
</dbReference>
<evidence type="ECO:0000313" key="4">
    <source>
        <dbReference type="EMBL" id="GHO56194.1"/>
    </source>
</evidence>
<organism evidence="3 6">
    <name type="scientific">Ktedonobacter robiniae</name>
    <dbReference type="NCBI Taxonomy" id="2778365"/>
    <lineage>
        <taxon>Bacteria</taxon>
        <taxon>Bacillati</taxon>
        <taxon>Chloroflexota</taxon>
        <taxon>Ktedonobacteria</taxon>
        <taxon>Ktedonobacterales</taxon>
        <taxon>Ktedonobacteraceae</taxon>
        <taxon>Ktedonobacter</taxon>
    </lineage>
</organism>